<proteinExistence type="predicted"/>
<feature type="compositionally biased region" description="Basic and acidic residues" evidence="3">
    <location>
        <begin position="306"/>
        <end position="315"/>
    </location>
</feature>
<keyword evidence="1" id="KW-0479">Metal-binding</keyword>
<feature type="compositionally biased region" description="Basic and acidic residues" evidence="3">
    <location>
        <begin position="488"/>
        <end position="497"/>
    </location>
</feature>
<reference evidence="5 6" key="1">
    <citation type="journal article" date="2021" name="Sci. Rep.">
        <title>The genome of the diatom Chaetoceros tenuissimus carries an ancient integrated fragment of an extant virus.</title>
        <authorList>
            <person name="Hongo Y."/>
            <person name="Kimura K."/>
            <person name="Takaki Y."/>
            <person name="Yoshida Y."/>
            <person name="Baba S."/>
            <person name="Kobayashi G."/>
            <person name="Nagasaki K."/>
            <person name="Hano T."/>
            <person name="Tomaru Y."/>
        </authorList>
    </citation>
    <scope>NUCLEOTIDE SEQUENCE [LARGE SCALE GENOMIC DNA]</scope>
    <source>
        <strain evidence="5 6">NIES-3715</strain>
    </source>
</reference>
<dbReference type="PROSITE" id="PS50081">
    <property type="entry name" value="ZF_DAG_PE_2"/>
    <property type="match status" value="1"/>
</dbReference>
<feature type="compositionally biased region" description="Acidic residues" evidence="3">
    <location>
        <begin position="145"/>
        <end position="156"/>
    </location>
</feature>
<dbReference type="SMART" id="SM00109">
    <property type="entry name" value="C1"/>
    <property type="match status" value="1"/>
</dbReference>
<evidence type="ECO:0000259" key="4">
    <source>
        <dbReference type="PROSITE" id="PS50081"/>
    </source>
</evidence>
<feature type="compositionally biased region" description="Basic and acidic residues" evidence="3">
    <location>
        <begin position="829"/>
        <end position="843"/>
    </location>
</feature>
<dbReference type="InterPro" id="IPR046349">
    <property type="entry name" value="C1-like_sf"/>
</dbReference>
<evidence type="ECO:0000256" key="2">
    <source>
        <dbReference type="ARBA" id="ARBA00022833"/>
    </source>
</evidence>
<accession>A0AAD3CV57</accession>
<feature type="compositionally biased region" description="Polar residues" evidence="3">
    <location>
        <begin position="217"/>
        <end position="228"/>
    </location>
</feature>
<protein>
    <recommendedName>
        <fullName evidence="4">Phorbol-ester/DAG-type domain-containing protein</fullName>
    </recommendedName>
</protein>
<feature type="region of interest" description="Disordered" evidence="3">
    <location>
        <begin position="145"/>
        <end position="315"/>
    </location>
</feature>
<name>A0AAD3CV57_9STRA</name>
<feature type="compositionally biased region" description="Pro residues" evidence="3">
    <location>
        <begin position="287"/>
        <end position="297"/>
    </location>
</feature>
<evidence type="ECO:0000313" key="5">
    <source>
        <dbReference type="EMBL" id="GFH52812.1"/>
    </source>
</evidence>
<evidence type="ECO:0000256" key="3">
    <source>
        <dbReference type="SAM" id="MobiDB-lite"/>
    </source>
</evidence>
<feature type="compositionally biased region" description="Low complexity" evidence="3">
    <location>
        <begin position="182"/>
        <end position="196"/>
    </location>
</feature>
<comment type="caution">
    <text evidence="5">The sequence shown here is derived from an EMBL/GenBank/DDBJ whole genome shotgun (WGS) entry which is preliminary data.</text>
</comment>
<sequence>MNWLNKIDNVLDSVLLPKSNDEEEEFDVPIDEIYDDNIDEITDLRTTYTNEQIPSNSSLTNGVEDQNQPVNISLHAMGRARIRGALPNPGMIRPVLRDVLSDEDDSDGESSYVDTDDEQNLDYKANASNVIQSTDNVPRHPIETVDQEISTEDVENDPVSPIKSPPMIYKPVLTPNKVPLPSLIRESSSLSSSNISKKPAPPKHVFPKELPAPVQKLTANNDDQQEGQGDNVDVEFKEPKASLVSDDPIQSIAEEVPKKRMPPPPPPLSANSTPSRSKTKIPNNISSPPPPPPPPKPTLTSSNKLQLEHHTEKIDGATDTREFNNYTKTESVITQQSSNFQDDISDNEMNIEEEISANATSPSTPLNDLVMRGDTLGEEESETRQLLSQKTMTKSESMMTQGNSVQDTISESDFGAQQIYSKNKIVEGSDSKMTVTALKEDDMEIDEEADELYRSDTMDALLPVKSLDMSRGTSVDTFGSMQQFESIDHEDTVEAEKGSSPSPKASFLSGGFFNGILPGSKSINEDTNKEKEETQDVRIQQTANTAANMDTTIDSNVNTTMDSNDSEQQQYNAIEGMTATFGDFLPSSTYDDYDDREDSSHHTSMTELEGSEYLVSGSTEWEHNESIDDLDPDYVPPFHHSMNCHGVVHVRVLRAQHLPCSVDSSLQVIYSLQPWNGRVRSERASSYKGPSAAGICARWDRPRNGKENKIAIDNDNTDGTISMVHAYNSEETPVPNILIQLKESALMFEREVRSMLLSCKPLMSQPGVFHRRWCVVEKKSKNNSNEERQKETKPTLFLVEACFEPSHNGEDSSNEHQTTVTLDVPSPEVENKEETRNRCDTHNSSDVSLSQHSVRTKVTSVGTMKRLTSKPHLFRNYTSIRPTYCAICNTMIAWKLKGYQCEVCRIDCCTDCQLRIDVELPCGSEKAKEAVKKSFEGKLSLAKIYEVVAPKKLSEEDQESNKDAGGSSKHSDKNEWKDGVGTFTIRIKSACIFRSHFPPETDLRHILEVNDRLRSGDYYARVSWTDSKKTRRTKTVFQSAKPIFDSDDIVVTSLHYGTEFKIEVIDASTDLCIGSKLLTTQGLLQWQRDNIGWGLSFSSLLNEEPLQLKRRPARFELRDNVKTGFGLDFYNASKISETERAGEISGWIDVDLSFEENKDLYSLSHPKPCPVRPADDFNVELIQLHVARMTAIFEDFQNFAESYKYVVSWKNPALTSLSLLLFVSLTIKFNAEYSGCLPFAFLIIYMVYSGHTRRKHGGFKVRLLKKETEEKVKELKGTSINYQKHRPAAQISISIPKGRNFGVGSTVANIVWDGLKFANESTKTSITTYDPTSSAIYPIGETEGSGVTSSPEWGVILPSNELERMKQLLPSQNFLSRTHSGSLLSESEFLEEQNKLSRKTLTFPVLQPIALGATNSSVDVEDLEEDDSHNDVRILPWKESKGALVVQVRFADVLNKLTMFDQVLGDVVIPFSKIAADGKVEGWFQVLEKGTLRTVEEPELMENEDETSTNENMNETEDENDPEASEVRPAIFLKAVVKFPNSRLASDIDKETSVVVAEQLIRISKAKKENGLGFLGTSINTFNTVTGVRGNIQNIQNQLGDALDKFEMIKNLFNFTCPEKSGLILICSVILWYILCIIPTRVLILVGGLAQYGVTFKAEFYSNLPIQSIDADTVEQNDEYDPILTRLMNFLSGIPTDEDLRRYYFWEAIQVGEREREVLAQTKRSTRLTKLWKAQWFGKVQLKVQNTFASESGRRWDWKSIFCIIQGHRFVWWNSEKDFDDGENPSGQIFFAGHSGLAGLSPLEMRELKPNEVPLVISIFGRGSTIGGQQTKVTLLTQDTKVKDSLELAVLHASMDIKKD</sequence>
<gene>
    <name evidence="5" type="ORF">CTEN210_09288</name>
</gene>
<feature type="region of interest" description="Disordered" evidence="3">
    <location>
        <begin position="488"/>
        <end position="509"/>
    </location>
</feature>
<dbReference type="InterPro" id="IPR002219">
    <property type="entry name" value="PKC_DAG/PE"/>
</dbReference>
<feature type="domain" description="Phorbol-ester/DAG-type" evidence="4">
    <location>
        <begin position="871"/>
        <end position="922"/>
    </location>
</feature>
<feature type="region of interest" description="Disordered" evidence="3">
    <location>
        <begin position="955"/>
        <end position="975"/>
    </location>
</feature>
<evidence type="ECO:0000313" key="6">
    <source>
        <dbReference type="Proteomes" id="UP001054902"/>
    </source>
</evidence>
<keyword evidence="2" id="KW-0862">Zinc</keyword>
<dbReference type="Proteomes" id="UP001054902">
    <property type="component" value="Unassembled WGS sequence"/>
</dbReference>
<dbReference type="GO" id="GO:0046872">
    <property type="term" value="F:metal ion binding"/>
    <property type="evidence" value="ECO:0007669"/>
    <property type="project" value="UniProtKB-KW"/>
</dbReference>
<evidence type="ECO:0000256" key="1">
    <source>
        <dbReference type="ARBA" id="ARBA00022723"/>
    </source>
</evidence>
<feature type="region of interest" description="Disordered" evidence="3">
    <location>
        <begin position="806"/>
        <end position="852"/>
    </location>
</feature>
<dbReference type="Gene3D" id="3.30.60.20">
    <property type="match status" value="1"/>
</dbReference>
<organism evidence="5 6">
    <name type="scientific">Chaetoceros tenuissimus</name>
    <dbReference type="NCBI Taxonomy" id="426638"/>
    <lineage>
        <taxon>Eukaryota</taxon>
        <taxon>Sar</taxon>
        <taxon>Stramenopiles</taxon>
        <taxon>Ochrophyta</taxon>
        <taxon>Bacillariophyta</taxon>
        <taxon>Coscinodiscophyceae</taxon>
        <taxon>Chaetocerotophycidae</taxon>
        <taxon>Chaetocerotales</taxon>
        <taxon>Chaetocerotaceae</taxon>
        <taxon>Chaetoceros</taxon>
    </lineage>
</organism>
<dbReference type="EMBL" id="BLLK01000046">
    <property type="protein sequence ID" value="GFH52812.1"/>
    <property type="molecule type" value="Genomic_DNA"/>
</dbReference>
<feature type="region of interest" description="Disordered" evidence="3">
    <location>
        <begin position="1500"/>
        <end position="1524"/>
    </location>
</feature>
<dbReference type="SUPFAM" id="SSF57889">
    <property type="entry name" value="Cysteine-rich domain"/>
    <property type="match status" value="1"/>
</dbReference>
<keyword evidence="6" id="KW-1185">Reference proteome</keyword>